<dbReference type="PANTHER" id="PTHR15503:SF22">
    <property type="entry name" value="TRANSPOSON TY3-I GAG POLYPROTEIN"/>
    <property type="match status" value="1"/>
</dbReference>
<dbReference type="Proteomes" id="UP001054252">
    <property type="component" value="Unassembled WGS sequence"/>
</dbReference>
<dbReference type="PANTHER" id="PTHR15503">
    <property type="entry name" value="LDOC1 RELATED"/>
    <property type="match status" value="1"/>
</dbReference>
<comment type="caution">
    <text evidence="2">The sequence shown here is derived from an EMBL/GenBank/DDBJ whole genome shotgun (WGS) entry which is preliminary data.</text>
</comment>
<dbReference type="InterPro" id="IPR032567">
    <property type="entry name" value="RTL1-rel"/>
</dbReference>
<feature type="compositionally biased region" description="Basic and acidic residues" evidence="1">
    <location>
        <begin position="25"/>
        <end position="45"/>
    </location>
</feature>
<evidence type="ECO:0000313" key="2">
    <source>
        <dbReference type="EMBL" id="GKU95783.1"/>
    </source>
</evidence>
<name>A0AAV5I3V0_9ROSI</name>
<protein>
    <submittedName>
        <fullName evidence="2">Uncharacterized protein</fullName>
    </submittedName>
</protein>
<dbReference type="CDD" id="cd00303">
    <property type="entry name" value="retropepsin_like"/>
    <property type="match status" value="2"/>
</dbReference>
<gene>
    <name evidence="2" type="ORF">SLEP1_g9103</name>
</gene>
<dbReference type="Gene3D" id="2.40.70.10">
    <property type="entry name" value="Acid Proteases"/>
    <property type="match status" value="2"/>
</dbReference>
<evidence type="ECO:0000313" key="3">
    <source>
        <dbReference type="Proteomes" id="UP001054252"/>
    </source>
</evidence>
<keyword evidence="3" id="KW-1185">Reference proteome</keyword>
<accession>A0AAV5I3V0</accession>
<dbReference type="AlphaFoldDB" id="A0AAV5I3V0"/>
<reference evidence="2 3" key="1">
    <citation type="journal article" date="2021" name="Commun. Biol.">
        <title>The genome of Shorea leprosula (Dipterocarpaceae) highlights the ecological relevance of drought in aseasonal tropical rainforests.</title>
        <authorList>
            <person name="Ng K.K.S."/>
            <person name="Kobayashi M.J."/>
            <person name="Fawcett J.A."/>
            <person name="Hatakeyama M."/>
            <person name="Paape T."/>
            <person name="Ng C.H."/>
            <person name="Ang C.C."/>
            <person name="Tnah L.H."/>
            <person name="Lee C.T."/>
            <person name="Nishiyama T."/>
            <person name="Sese J."/>
            <person name="O'Brien M.J."/>
            <person name="Copetti D."/>
            <person name="Mohd Noor M.I."/>
            <person name="Ong R.C."/>
            <person name="Putra M."/>
            <person name="Sireger I.Z."/>
            <person name="Indrioko S."/>
            <person name="Kosugi Y."/>
            <person name="Izuno A."/>
            <person name="Isagi Y."/>
            <person name="Lee S.L."/>
            <person name="Shimizu K.K."/>
        </authorList>
    </citation>
    <scope>NUCLEOTIDE SEQUENCE [LARGE SCALE GENOMIC DNA]</scope>
    <source>
        <strain evidence="2">214</strain>
    </source>
</reference>
<dbReference type="EMBL" id="BPVZ01000009">
    <property type="protein sequence ID" value="GKU95783.1"/>
    <property type="molecule type" value="Genomic_DNA"/>
</dbReference>
<proteinExistence type="predicted"/>
<feature type="region of interest" description="Disordered" evidence="1">
    <location>
        <begin position="25"/>
        <end position="51"/>
    </location>
</feature>
<dbReference type="InterPro" id="IPR021109">
    <property type="entry name" value="Peptidase_aspartic_dom_sf"/>
</dbReference>
<sequence>MEGRIKQASWESDVTALIQDCGEKSAKKSSEFKGKAPQPQEHESGDLPSRTLTKREKIKMGLCFSCGEKYNTKHSCNRGKSQKIEEGTAFGGIQRDIPYISGHALLGWRANHPMRLIGSVESTPTKILVDSSSTHNFLNLAKVRRRICSTVLDNASEVSTGDGSMKKGAICKRFKWRIDNIEFESDMIGMKTLEVSDVVLGNQWLATLGTVVWDFKQSRLGFTYQGKKTVLKSYAEHEWQKVGKSQEIESDTPCISAHSLYGWPANIPMRLIGYVQSTAIKILVDLSSTHNFLNLKEFLRKRNGRSIITLCNLGNNDVEVAGGTNYKGKTRICKGFKWTIMNIEFESDMLMLPIENGCDVVLGNQWLATLGPILWDFKQCRMQFAYQGERVIFESCAEPEWQLFGENEVDQLMQ</sequence>
<organism evidence="2 3">
    <name type="scientific">Rubroshorea leprosula</name>
    <dbReference type="NCBI Taxonomy" id="152421"/>
    <lineage>
        <taxon>Eukaryota</taxon>
        <taxon>Viridiplantae</taxon>
        <taxon>Streptophyta</taxon>
        <taxon>Embryophyta</taxon>
        <taxon>Tracheophyta</taxon>
        <taxon>Spermatophyta</taxon>
        <taxon>Magnoliopsida</taxon>
        <taxon>eudicotyledons</taxon>
        <taxon>Gunneridae</taxon>
        <taxon>Pentapetalae</taxon>
        <taxon>rosids</taxon>
        <taxon>malvids</taxon>
        <taxon>Malvales</taxon>
        <taxon>Dipterocarpaceae</taxon>
        <taxon>Rubroshorea</taxon>
    </lineage>
</organism>
<dbReference type="Pfam" id="PF08284">
    <property type="entry name" value="RVP_2"/>
    <property type="match status" value="2"/>
</dbReference>
<evidence type="ECO:0000256" key="1">
    <source>
        <dbReference type="SAM" id="MobiDB-lite"/>
    </source>
</evidence>